<dbReference type="Gene3D" id="3.30.200.20">
    <property type="entry name" value="Phosphorylase Kinase, domain 1"/>
    <property type="match status" value="1"/>
</dbReference>
<dbReference type="PROSITE" id="PS50088">
    <property type="entry name" value="ANK_REPEAT"/>
    <property type="match status" value="2"/>
</dbReference>
<evidence type="ECO:0000313" key="3">
    <source>
        <dbReference type="EMBL" id="KAI9557856.1"/>
    </source>
</evidence>
<keyword evidence="4" id="KW-1185">Reference proteome</keyword>
<proteinExistence type="predicted"/>
<keyword evidence="1" id="KW-0040">ANK repeat</keyword>
<feature type="repeat" description="ANK" evidence="1">
    <location>
        <begin position="317"/>
        <end position="353"/>
    </location>
</feature>
<dbReference type="SMART" id="SM00248">
    <property type="entry name" value="ANK"/>
    <property type="match status" value="5"/>
</dbReference>
<evidence type="ECO:0000256" key="1">
    <source>
        <dbReference type="PROSITE-ProRule" id="PRU00023"/>
    </source>
</evidence>
<name>A0AAD5KQ48_9CRUS</name>
<dbReference type="PANTHER" id="PTHR13954:SF6">
    <property type="entry name" value="NON-SPECIFIC SERINE_THREONINE PROTEIN KINASE"/>
    <property type="match status" value="1"/>
</dbReference>
<dbReference type="InterPro" id="IPR036770">
    <property type="entry name" value="Ankyrin_rpt-contain_sf"/>
</dbReference>
<dbReference type="GO" id="GO:0005524">
    <property type="term" value="F:ATP binding"/>
    <property type="evidence" value="ECO:0007669"/>
    <property type="project" value="InterPro"/>
</dbReference>
<dbReference type="GO" id="GO:1990604">
    <property type="term" value="C:IRE1-TRAF2-ASK1 complex"/>
    <property type="evidence" value="ECO:0007669"/>
    <property type="project" value="TreeGrafter"/>
</dbReference>
<sequence>MATWFDDSVSLGQGGQGSVFLGGFEGRDAAVKRVPVFRLGNGREEEALKQLNHPNIVKLLHSEADVDFKYFYLERCAASLDQVFLHPDHPKKYEGPKLPYHYIIFCQLASGLEHIHSKKLIHRHIKPENVLIFVDSTGQSDGITTKWADFGLSRPVNERGTYTLSGVRGTSNWYAPELLKWLNNEKEVEELRCTDRSDVFALGLVFGYLLCKGQHLCGSCDGGIQNTLLRKQKIKFKNIPPLHYALDLLKKMLAFESNDRITSSDVVTHLKFKKDKIERQEKEFFKLCASEDVILDVNDKLQDLIRRGINVNAQDTNGCNALHILCENNSNENLTSIMELLIRREIDINAKDACGNNALHVLCQFNSSGNLLDAIKVLIQHKINVGDKDEFDQNALHILCRYNSNENLCDAINLLTDSGIDANDKDGHGRNALHLICEHNSSENLLDTAKLLIQLGVNVNARDADGWNALHFLCKHNSSEKLIETIEFLIQRGIDKAPDGIDALSLLRDNDSQGNVDDIIHYFQTIVPLAPDEINMDTS</sequence>
<dbReference type="InterPro" id="IPR002110">
    <property type="entry name" value="Ankyrin_rpt"/>
</dbReference>
<comment type="caution">
    <text evidence="3">The sequence shown here is derived from an EMBL/GenBank/DDBJ whole genome shotgun (WGS) entry which is preliminary data.</text>
</comment>
<dbReference type="GO" id="GO:0070059">
    <property type="term" value="P:intrinsic apoptotic signaling pathway in response to endoplasmic reticulum stress"/>
    <property type="evidence" value="ECO:0007669"/>
    <property type="project" value="TreeGrafter"/>
</dbReference>
<dbReference type="AlphaFoldDB" id="A0AAD5KQ48"/>
<protein>
    <recommendedName>
        <fullName evidence="2">Protein kinase domain-containing protein</fullName>
    </recommendedName>
</protein>
<dbReference type="EMBL" id="WJBH02000005">
    <property type="protein sequence ID" value="KAI9557856.1"/>
    <property type="molecule type" value="Genomic_DNA"/>
</dbReference>
<dbReference type="GO" id="GO:0051082">
    <property type="term" value="F:unfolded protein binding"/>
    <property type="evidence" value="ECO:0007669"/>
    <property type="project" value="TreeGrafter"/>
</dbReference>
<dbReference type="Proteomes" id="UP000820818">
    <property type="component" value="Linkage Group LG5"/>
</dbReference>
<gene>
    <name evidence="3" type="ORF">GHT06_014607</name>
</gene>
<dbReference type="PROSITE" id="PS50297">
    <property type="entry name" value="ANK_REP_REGION"/>
    <property type="match status" value="1"/>
</dbReference>
<dbReference type="Pfam" id="PF00069">
    <property type="entry name" value="Pkinase"/>
    <property type="match status" value="1"/>
</dbReference>
<dbReference type="SUPFAM" id="SSF56112">
    <property type="entry name" value="Protein kinase-like (PK-like)"/>
    <property type="match status" value="1"/>
</dbReference>
<dbReference type="GO" id="GO:0004674">
    <property type="term" value="F:protein serine/threonine kinase activity"/>
    <property type="evidence" value="ECO:0007669"/>
    <property type="project" value="InterPro"/>
</dbReference>
<dbReference type="GO" id="GO:0004521">
    <property type="term" value="F:RNA endonuclease activity"/>
    <property type="evidence" value="ECO:0007669"/>
    <property type="project" value="InterPro"/>
</dbReference>
<dbReference type="GO" id="GO:0036498">
    <property type="term" value="P:IRE1-mediated unfolded protein response"/>
    <property type="evidence" value="ECO:0007669"/>
    <property type="project" value="TreeGrafter"/>
</dbReference>
<dbReference type="Gene3D" id="1.25.40.20">
    <property type="entry name" value="Ankyrin repeat-containing domain"/>
    <property type="match status" value="2"/>
</dbReference>
<accession>A0AAD5KQ48</accession>
<organism evidence="3 4">
    <name type="scientific">Daphnia sinensis</name>
    <dbReference type="NCBI Taxonomy" id="1820382"/>
    <lineage>
        <taxon>Eukaryota</taxon>
        <taxon>Metazoa</taxon>
        <taxon>Ecdysozoa</taxon>
        <taxon>Arthropoda</taxon>
        <taxon>Crustacea</taxon>
        <taxon>Branchiopoda</taxon>
        <taxon>Diplostraca</taxon>
        <taxon>Cladocera</taxon>
        <taxon>Anomopoda</taxon>
        <taxon>Daphniidae</taxon>
        <taxon>Daphnia</taxon>
        <taxon>Daphnia similis group</taxon>
    </lineage>
</organism>
<dbReference type="SUPFAM" id="SSF48403">
    <property type="entry name" value="Ankyrin repeat"/>
    <property type="match status" value="1"/>
</dbReference>
<dbReference type="InterPro" id="IPR011009">
    <property type="entry name" value="Kinase-like_dom_sf"/>
</dbReference>
<dbReference type="PANTHER" id="PTHR13954">
    <property type="entry name" value="IRE1-RELATED"/>
    <property type="match status" value="1"/>
</dbReference>
<dbReference type="InterPro" id="IPR045133">
    <property type="entry name" value="IRE1/2-like"/>
</dbReference>
<feature type="domain" description="Protein kinase" evidence="2">
    <location>
        <begin position="5"/>
        <end position="272"/>
    </location>
</feature>
<dbReference type="InterPro" id="IPR000719">
    <property type="entry name" value="Prot_kinase_dom"/>
</dbReference>
<evidence type="ECO:0000259" key="2">
    <source>
        <dbReference type="PROSITE" id="PS50011"/>
    </source>
</evidence>
<feature type="repeat" description="ANK" evidence="1">
    <location>
        <begin position="428"/>
        <end position="464"/>
    </location>
</feature>
<reference evidence="3 4" key="1">
    <citation type="submission" date="2022-05" db="EMBL/GenBank/DDBJ databases">
        <title>A multi-omics perspective on studying reproductive biology in Daphnia sinensis.</title>
        <authorList>
            <person name="Jia J."/>
        </authorList>
    </citation>
    <scope>NUCLEOTIDE SEQUENCE [LARGE SCALE GENOMIC DNA]</scope>
    <source>
        <strain evidence="3 4">WSL</strain>
    </source>
</reference>
<evidence type="ECO:0000313" key="4">
    <source>
        <dbReference type="Proteomes" id="UP000820818"/>
    </source>
</evidence>
<dbReference type="Gene3D" id="1.10.510.10">
    <property type="entry name" value="Transferase(Phosphotransferase) domain 1"/>
    <property type="match status" value="1"/>
</dbReference>
<dbReference type="PROSITE" id="PS50011">
    <property type="entry name" value="PROTEIN_KINASE_DOM"/>
    <property type="match status" value="1"/>
</dbReference>
<dbReference type="Pfam" id="PF12796">
    <property type="entry name" value="Ank_2"/>
    <property type="match status" value="2"/>
</dbReference>